<name>A0A2T0XG73_9BURK</name>
<proteinExistence type="predicted"/>
<dbReference type="AlphaFoldDB" id="A0A2T0XG73"/>
<keyword evidence="2" id="KW-1185">Reference proteome</keyword>
<dbReference type="EMBL" id="PVTV01000013">
    <property type="protein sequence ID" value="PRY97911.1"/>
    <property type="molecule type" value="Genomic_DNA"/>
</dbReference>
<gene>
    <name evidence="1" type="ORF">BCM14_1624</name>
</gene>
<sequence>MPDRRDLCFCPLGVARTADQTTSQYGVEQSLDVWISHEAAHGLVSQYY</sequence>
<reference evidence="1 2" key="1">
    <citation type="submission" date="2018-03" db="EMBL/GenBank/DDBJ databases">
        <title>Genomic Encyclopedia of Type Strains, Phase III (KMG-III): the genomes of soil and plant-associated and newly described type strains.</title>
        <authorList>
            <person name="Whitman W."/>
        </authorList>
    </citation>
    <scope>NUCLEOTIDE SEQUENCE [LARGE SCALE GENOMIC DNA]</scope>
    <source>
        <strain evidence="1 2">MWH-P2sevCIIIb</strain>
    </source>
</reference>
<organism evidence="1 2">
    <name type="scientific">Jezberella montanilacus</name>
    <dbReference type="NCBI Taxonomy" id="323426"/>
    <lineage>
        <taxon>Bacteria</taxon>
        <taxon>Pseudomonadati</taxon>
        <taxon>Pseudomonadota</taxon>
        <taxon>Betaproteobacteria</taxon>
        <taxon>Burkholderiales</taxon>
        <taxon>Alcaligenaceae</taxon>
        <taxon>Jezberella</taxon>
    </lineage>
</organism>
<dbReference type="Proteomes" id="UP000238308">
    <property type="component" value="Unassembled WGS sequence"/>
</dbReference>
<evidence type="ECO:0000313" key="2">
    <source>
        <dbReference type="Proteomes" id="UP000238308"/>
    </source>
</evidence>
<accession>A0A2T0XG73</accession>
<evidence type="ECO:0000313" key="1">
    <source>
        <dbReference type="EMBL" id="PRY97911.1"/>
    </source>
</evidence>
<comment type="caution">
    <text evidence="1">The sequence shown here is derived from an EMBL/GenBank/DDBJ whole genome shotgun (WGS) entry which is preliminary data.</text>
</comment>
<protein>
    <submittedName>
        <fullName evidence="1">Uncharacterized protein</fullName>
    </submittedName>
</protein>